<name>A0ABR1FV14_AURAN</name>
<reference evidence="1 2" key="1">
    <citation type="submission" date="2024-03" db="EMBL/GenBank/DDBJ databases">
        <title>Aureococcus anophagefferens CCMP1851 and Kratosvirus quantuckense: Draft genome of a second virus-susceptible host strain in the model system.</title>
        <authorList>
            <person name="Chase E."/>
            <person name="Truchon A.R."/>
            <person name="Schepens W."/>
            <person name="Wilhelm S.W."/>
        </authorList>
    </citation>
    <scope>NUCLEOTIDE SEQUENCE [LARGE SCALE GENOMIC DNA]</scope>
    <source>
        <strain evidence="1 2">CCMP1851</strain>
    </source>
</reference>
<evidence type="ECO:0000313" key="1">
    <source>
        <dbReference type="EMBL" id="KAK7239073.1"/>
    </source>
</evidence>
<dbReference type="Gene3D" id="3.10.450.50">
    <property type="match status" value="1"/>
</dbReference>
<protein>
    <recommendedName>
        <fullName evidence="3">SnoaL-like domain-containing protein</fullName>
    </recommendedName>
</protein>
<dbReference type="InterPro" id="IPR024525">
    <property type="entry name" value="DUF3804"/>
</dbReference>
<organism evidence="1 2">
    <name type="scientific">Aureococcus anophagefferens</name>
    <name type="common">Harmful bloom alga</name>
    <dbReference type="NCBI Taxonomy" id="44056"/>
    <lineage>
        <taxon>Eukaryota</taxon>
        <taxon>Sar</taxon>
        <taxon>Stramenopiles</taxon>
        <taxon>Ochrophyta</taxon>
        <taxon>Pelagophyceae</taxon>
        <taxon>Pelagomonadales</taxon>
        <taxon>Pelagomonadaceae</taxon>
        <taxon>Aureococcus</taxon>
    </lineage>
</organism>
<dbReference type="Proteomes" id="UP001363151">
    <property type="component" value="Unassembled WGS sequence"/>
</dbReference>
<dbReference type="Pfam" id="PF12707">
    <property type="entry name" value="DUF3804"/>
    <property type="match status" value="1"/>
</dbReference>
<evidence type="ECO:0000313" key="2">
    <source>
        <dbReference type="Proteomes" id="UP001363151"/>
    </source>
</evidence>
<accession>A0ABR1FV14</accession>
<keyword evidence="2" id="KW-1185">Reference proteome</keyword>
<dbReference type="SUPFAM" id="SSF54427">
    <property type="entry name" value="NTF2-like"/>
    <property type="match status" value="1"/>
</dbReference>
<dbReference type="EMBL" id="JBBJCI010000226">
    <property type="protein sequence ID" value="KAK7239073.1"/>
    <property type="molecule type" value="Genomic_DNA"/>
</dbReference>
<sequence length="195" mass="21235">MLRRALLLTASVIRPAAGFQKSFKHTSTVLRKAGGGLNGDFADKSSFHTSTVLSEAKGGLDGDFADDKAAVDDLIKRWSASKDGTFFEENGTADFQFVRPSGNPLSKSDYKAFVGGDVKITDIEMVKVNKVDVGADMAFACVTQSATFTYQGEPNDDVFVVSLVMKKVEGKWFVSWCHRSSGRKPDEDKPVFVFA</sequence>
<dbReference type="InterPro" id="IPR032710">
    <property type="entry name" value="NTF2-like_dom_sf"/>
</dbReference>
<comment type="caution">
    <text evidence="1">The sequence shown here is derived from an EMBL/GenBank/DDBJ whole genome shotgun (WGS) entry which is preliminary data.</text>
</comment>
<gene>
    <name evidence="1" type="ORF">SO694_00027049</name>
</gene>
<proteinExistence type="predicted"/>
<evidence type="ECO:0008006" key="3">
    <source>
        <dbReference type="Google" id="ProtNLM"/>
    </source>
</evidence>